<evidence type="ECO:0000256" key="1">
    <source>
        <dbReference type="SAM" id="MobiDB-lite"/>
    </source>
</evidence>
<evidence type="ECO:0000313" key="2">
    <source>
        <dbReference type="EMBL" id="KAF2718234.1"/>
    </source>
</evidence>
<evidence type="ECO:0000313" key="3">
    <source>
        <dbReference type="Proteomes" id="UP000799441"/>
    </source>
</evidence>
<gene>
    <name evidence="2" type="ORF">K431DRAFT_139693</name>
</gene>
<accession>A0A9P4Q4Y9</accession>
<dbReference type="AlphaFoldDB" id="A0A9P4Q4Y9"/>
<organism evidence="2 3">
    <name type="scientific">Polychaeton citri CBS 116435</name>
    <dbReference type="NCBI Taxonomy" id="1314669"/>
    <lineage>
        <taxon>Eukaryota</taxon>
        <taxon>Fungi</taxon>
        <taxon>Dikarya</taxon>
        <taxon>Ascomycota</taxon>
        <taxon>Pezizomycotina</taxon>
        <taxon>Dothideomycetes</taxon>
        <taxon>Dothideomycetidae</taxon>
        <taxon>Capnodiales</taxon>
        <taxon>Capnodiaceae</taxon>
        <taxon>Polychaeton</taxon>
    </lineage>
</organism>
<reference evidence="2" key="1">
    <citation type="journal article" date="2020" name="Stud. Mycol.">
        <title>101 Dothideomycetes genomes: a test case for predicting lifestyles and emergence of pathogens.</title>
        <authorList>
            <person name="Haridas S."/>
            <person name="Albert R."/>
            <person name="Binder M."/>
            <person name="Bloem J."/>
            <person name="Labutti K."/>
            <person name="Salamov A."/>
            <person name="Andreopoulos B."/>
            <person name="Baker S."/>
            <person name="Barry K."/>
            <person name="Bills G."/>
            <person name="Bluhm B."/>
            <person name="Cannon C."/>
            <person name="Castanera R."/>
            <person name="Culley D."/>
            <person name="Daum C."/>
            <person name="Ezra D."/>
            <person name="Gonzalez J."/>
            <person name="Henrissat B."/>
            <person name="Kuo A."/>
            <person name="Liang C."/>
            <person name="Lipzen A."/>
            <person name="Lutzoni F."/>
            <person name="Magnuson J."/>
            <person name="Mondo S."/>
            <person name="Nolan M."/>
            <person name="Ohm R."/>
            <person name="Pangilinan J."/>
            <person name="Park H.-J."/>
            <person name="Ramirez L."/>
            <person name="Alfaro M."/>
            <person name="Sun H."/>
            <person name="Tritt A."/>
            <person name="Yoshinaga Y."/>
            <person name="Zwiers L.-H."/>
            <person name="Turgeon B."/>
            <person name="Goodwin S."/>
            <person name="Spatafora J."/>
            <person name="Crous P."/>
            <person name="Grigoriev I."/>
        </authorList>
    </citation>
    <scope>NUCLEOTIDE SEQUENCE</scope>
    <source>
        <strain evidence="2">CBS 116435</strain>
    </source>
</reference>
<protein>
    <submittedName>
        <fullName evidence="2">Uncharacterized protein</fullName>
    </submittedName>
</protein>
<feature type="region of interest" description="Disordered" evidence="1">
    <location>
        <begin position="111"/>
        <end position="151"/>
    </location>
</feature>
<name>A0A9P4Q4Y9_9PEZI</name>
<comment type="caution">
    <text evidence="2">The sequence shown here is derived from an EMBL/GenBank/DDBJ whole genome shotgun (WGS) entry which is preliminary data.</text>
</comment>
<keyword evidence="3" id="KW-1185">Reference proteome</keyword>
<sequence>MRAYCQIVPHAKQPRCYRGASRMRHHRVYRTSTWLCHPAVLFSLQSGSCQAHAAPSKRFRGWEAWSPHDRGPTVAAPGRRDPRHGCAAVHLTTWQPKKALMLHGAYSSAGSATGELKLPSGRHLSRSASGERGETSGATRPARRQSSAHSEIRYVLAISS</sequence>
<proteinExistence type="predicted"/>
<dbReference type="Proteomes" id="UP000799441">
    <property type="component" value="Unassembled WGS sequence"/>
</dbReference>
<dbReference type="EMBL" id="MU003828">
    <property type="protein sequence ID" value="KAF2718234.1"/>
    <property type="molecule type" value="Genomic_DNA"/>
</dbReference>